<accession>A0A495JHT7</accession>
<dbReference type="EMBL" id="RBKT01000001">
    <property type="protein sequence ID" value="RKR87902.1"/>
    <property type="molecule type" value="Genomic_DNA"/>
</dbReference>
<reference evidence="1 2" key="1">
    <citation type="submission" date="2018-10" db="EMBL/GenBank/DDBJ databases">
        <title>Sequencing the genomes of 1000 actinobacteria strains.</title>
        <authorList>
            <person name="Klenk H.-P."/>
        </authorList>
    </citation>
    <scope>NUCLEOTIDE SEQUENCE [LARGE SCALE GENOMIC DNA]</scope>
    <source>
        <strain evidence="1 2">DSM 45175</strain>
    </source>
</reference>
<organism evidence="1 2">
    <name type="scientific">Micromonospora pisi</name>
    <dbReference type="NCBI Taxonomy" id="589240"/>
    <lineage>
        <taxon>Bacteria</taxon>
        <taxon>Bacillati</taxon>
        <taxon>Actinomycetota</taxon>
        <taxon>Actinomycetes</taxon>
        <taxon>Micromonosporales</taxon>
        <taxon>Micromonosporaceae</taxon>
        <taxon>Micromonospora</taxon>
    </lineage>
</organism>
<gene>
    <name evidence="1" type="ORF">BDK92_2203</name>
</gene>
<evidence type="ECO:0000313" key="2">
    <source>
        <dbReference type="Proteomes" id="UP000277671"/>
    </source>
</evidence>
<dbReference type="RefSeq" id="WP_147456956.1">
    <property type="nucleotide sequence ID" value="NZ_RBKT01000001.1"/>
</dbReference>
<proteinExistence type="predicted"/>
<comment type="caution">
    <text evidence="1">The sequence shown here is derived from an EMBL/GenBank/DDBJ whole genome shotgun (WGS) entry which is preliminary data.</text>
</comment>
<dbReference type="AlphaFoldDB" id="A0A495JHT7"/>
<name>A0A495JHT7_9ACTN</name>
<evidence type="ECO:0000313" key="1">
    <source>
        <dbReference type="EMBL" id="RKR87902.1"/>
    </source>
</evidence>
<dbReference type="OrthoDB" id="4320824at2"/>
<keyword evidence="2" id="KW-1185">Reference proteome</keyword>
<dbReference type="Proteomes" id="UP000277671">
    <property type="component" value="Unassembled WGS sequence"/>
</dbReference>
<sequence length="150" mass="16946">MALVTPHWHAYGPWTGPHQFFSREHEHERRPGNGPGDAGWAAFVAATTPPMQTGHYLLRRDQTARERTWIDVQGPLTWLAETYAQLPPDPALSYMELAERLEYTGQSLRHGGDTIWHYTTSKSGNRLVVFAVICCPHRHLTAIPCPLPPN</sequence>
<protein>
    <submittedName>
        <fullName evidence="1">Uncharacterized protein</fullName>
    </submittedName>
</protein>